<feature type="region of interest" description="Disordered" evidence="1">
    <location>
        <begin position="62"/>
        <end position="148"/>
    </location>
</feature>
<organism evidence="2 3">
    <name type="scientific">Botrytis deweyae</name>
    <dbReference type="NCBI Taxonomy" id="2478750"/>
    <lineage>
        <taxon>Eukaryota</taxon>
        <taxon>Fungi</taxon>
        <taxon>Dikarya</taxon>
        <taxon>Ascomycota</taxon>
        <taxon>Pezizomycotina</taxon>
        <taxon>Leotiomycetes</taxon>
        <taxon>Helotiales</taxon>
        <taxon>Sclerotiniaceae</taxon>
        <taxon>Botrytis</taxon>
    </lineage>
</organism>
<protein>
    <recommendedName>
        <fullName evidence="4">GST N-terminal domain-containing protein</fullName>
    </recommendedName>
</protein>
<evidence type="ECO:0000313" key="3">
    <source>
        <dbReference type="Proteomes" id="UP000783213"/>
    </source>
</evidence>
<reference evidence="2 3" key="1">
    <citation type="journal article" date="2020" name="Genome Biol. Evol.">
        <title>Comparative genomics of Sclerotiniaceae.</title>
        <authorList>
            <person name="Valero Jimenez C.A."/>
            <person name="Steentjes M."/>
            <person name="Scholten O.E."/>
            <person name="Van Kan J.A.L."/>
        </authorList>
    </citation>
    <scope>NUCLEOTIDE SEQUENCE [LARGE SCALE GENOMIC DNA]</scope>
    <source>
        <strain evidence="2 3">B1</strain>
    </source>
</reference>
<evidence type="ECO:0000313" key="2">
    <source>
        <dbReference type="EMBL" id="KAF7931747.1"/>
    </source>
</evidence>
<evidence type="ECO:0000256" key="1">
    <source>
        <dbReference type="SAM" id="MobiDB-lite"/>
    </source>
</evidence>
<dbReference type="RefSeq" id="XP_038811639.1">
    <property type="nucleotide sequence ID" value="XM_038952103.1"/>
</dbReference>
<feature type="compositionally biased region" description="Low complexity" evidence="1">
    <location>
        <begin position="128"/>
        <end position="140"/>
    </location>
</feature>
<feature type="compositionally biased region" description="Pro residues" evidence="1">
    <location>
        <begin position="67"/>
        <end position="81"/>
    </location>
</feature>
<sequence>MGFPYFLLSDLIQDSLFIYQILKINSIHQYDLTNHSLQPYNRPNPSKVAIILEELKIPYTTEYLAPPANPSTPTPPSPSRNPAPSRNTSSTPTTPPPSFPTPPTPHTTTQTNLHIPKHPTKHPPPTTNQPTNPSNVSNPTAKNRIAPPSYLNQIKHVLYI</sequence>
<dbReference type="EMBL" id="RCSX01000008">
    <property type="protein sequence ID" value="KAF7931747.1"/>
    <property type="molecule type" value="Genomic_DNA"/>
</dbReference>
<comment type="caution">
    <text evidence="2">The sequence shown here is derived from an EMBL/GenBank/DDBJ whole genome shotgun (WGS) entry which is preliminary data.</text>
</comment>
<keyword evidence="3" id="KW-1185">Reference proteome</keyword>
<proteinExistence type="predicted"/>
<dbReference type="Proteomes" id="UP000783213">
    <property type="component" value="Unassembled WGS sequence"/>
</dbReference>
<name>A0ABQ7IR09_9HELO</name>
<gene>
    <name evidence="2" type="ORF">EAE98_004483</name>
</gene>
<evidence type="ECO:0008006" key="4">
    <source>
        <dbReference type="Google" id="ProtNLM"/>
    </source>
</evidence>
<feature type="compositionally biased region" description="Low complexity" evidence="1">
    <location>
        <begin position="82"/>
        <end position="92"/>
    </location>
</feature>
<dbReference type="GeneID" id="62231257"/>
<accession>A0ABQ7IR09</accession>
<feature type="compositionally biased region" description="Pro residues" evidence="1">
    <location>
        <begin position="93"/>
        <end position="105"/>
    </location>
</feature>